<gene>
    <name evidence="1" type="ORF">GCM10009114_13290</name>
</gene>
<comment type="caution">
    <text evidence="1">The sequence shown here is derived from an EMBL/GenBank/DDBJ whole genome shotgun (WGS) entry which is preliminary data.</text>
</comment>
<sequence length="578" mass="66216">MSVVVENNEIQQVTGGLKEGQARKAHVVYKTSGTGKGEASLVCKLCSARKADGEPVQVSFMMKSNQAVNEEYHRISAYLESDELKCRNRECPTNLNGKPLKLKKRGFTKAGHQRYQCLTCGKSLTDSDGSRTHRRAEINLRLFDLLVSKVPLRKIAKLLHISQKTIYDKIDFIHSQCMKFVAEREQRLLDGKLKLHRLYLSTDRQVQITNWVKREDKRNTELYGIGTACLKTGYVFAFNFNFDHHELQEDIEAYARFVNDSARPKHHRDTARVWLEEEFEEAAKRAMKAPTVAAMDLIDAAAQKAKIDEAFNENLASEDFDSSTRLPAKGVLVHNEYTMLGHFLHLKHLFRHVGKTRFYMDQDAGMKNAYLSIFHNEIKAGNSDGFLVRSEKGFTVDDKRRALAETNALIRRLTGVPRKQLSSRDFIKVVTALVGEALNNMVRIGNSPELWLRYPIATMPEPEKVVAAITDISRYELQHKAHLYRKASLHAIDRFFMVARRDVNLLERPFHSATNQSRVWNGYSPYDPAMLTKLGDIYRVYYNYVNINDKRETPAMRLGLANGPVATEKIVYYGKYEK</sequence>
<proteinExistence type="predicted"/>
<evidence type="ECO:0000313" key="2">
    <source>
        <dbReference type="Proteomes" id="UP001500359"/>
    </source>
</evidence>
<keyword evidence="2" id="KW-1185">Reference proteome</keyword>
<organism evidence="1 2">
    <name type="scientific">Aliiglaciecola litoralis</name>
    <dbReference type="NCBI Taxonomy" id="582857"/>
    <lineage>
        <taxon>Bacteria</taxon>
        <taxon>Pseudomonadati</taxon>
        <taxon>Pseudomonadota</taxon>
        <taxon>Gammaproteobacteria</taxon>
        <taxon>Alteromonadales</taxon>
        <taxon>Alteromonadaceae</taxon>
        <taxon>Aliiglaciecola</taxon>
    </lineage>
</organism>
<evidence type="ECO:0000313" key="1">
    <source>
        <dbReference type="EMBL" id="GAA0855078.1"/>
    </source>
</evidence>
<name>A0ABP3WQ15_9ALTE</name>
<protein>
    <recommendedName>
        <fullName evidence="3">IS1 family transposase</fullName>
    </recommendedName>
</protein>
<evidence type="ECO:0008006" key="3">
    <source>
        <dbReference type="Google" id="ProtNLM"/>
    </source>
</evidence>
<dbReference type="EMBL" id="BAAAFD010000002">
    <property type="protein sequence ID" value="GAA0855078.1"/>
    <property type="molecule type" value="Genomic_DNA"/>
</dbReference>
<dbReference type="Proteomes" id="UP001500359">
    <property type="component" value="Unassembled WGS sequence"/>
</dbReference>
<reference evidence="2" key="1">
    <citation type="journal article" date="2019" name="Int. J. Syst. Evol. Microbiol.">
        <title>The Global Catalogue of Microorganisms (GCM) 10K type strain sequencing project: providing services to taxonomists for standard genome sequencing and annotation.</title>
        <authorList>
            <consortium name="The Broad Institute Genomics Platform"/>
            <consortium name="The Broad Institute Genome Sequencing Center for Infectious Disease"/>
            <person name="Wu L."/>
            <person name="Ma J."/>
        </authorList>
    </citation>
    <scope>NUCLEOTIDE SEQUENCE [LARGE SCALE GENOMIC DNA]</scope>
    <source>
        <strain evidence="2">JCM 15896</strain>
    </source>
</reference>
<accession>A0ABP3WQ15</accession>